<evidence type="ECO:0008006" key="8">
    <source>
        <dbReference type="Google" id="ProtNLM"/>
    </source>
</evidence>
<sequence length="275" mass="27070">MVDRQGSPVRGLLLSCHPLPTVGVTAVTAGLGLSAGLGPGRIVLLTAAVFTGQLSIGWSNDRLDAARDRAVGRADKPAARGAVPLPVVTTAAALALVATVGLSVPLGAGGAAALVLVASGWAYNLGLKATALSFLPYLTGFGFLPAAATLSATPPYWPGWWAMTAGALLGLAAHLANVLPDLRDDAATGVRGLPHRWGMRVTAIGVPVVLAAAGAVLVVGGGASGPVRLVGGVAIAVAVGAVAVAGFRNPEGRALFVGTLVVAALDLALFALGAP</sequence>
<comment type="caution">
    <text evidence="6">The sequence shown here is derived from an EMBL/GenBank/DDBJ whole genome shotgun (WGS) entry which is preliminary data.</text>
</comment>
<evidence type="ECO:0000256" key="4">
    <source>
        <dbReference type="ARBA" id="ARBA00023136"/>
    </source>
</evidence>
<dbReference type="GO" id="GO:0016765">
    <property type="term" value="F:transferase activity, transferring alkyl or aryl (other than methyl) groups"/>
    <property type="evidence" value="ECO:0007669"/>
    <property type="project" value="InterPro"/>
</dbReference>
<dbReference type="EMBL" id="WLYK01000008">
    <property type="protein sequence ID" value="MTD15812.1"/>
    <property type="molecule type" value="Genomic_DNA"/>
</dbReference>
<feature type="transmembrane region" description="Helical" evidence="5">
    <location>
        <begin position="12"/>
        <end position="36"/>
    </location>
</feature>
<keyword evidence="7" id="KW-1185">Reference proteome</keyword>
<feature type="transmembrane region" description="Helical" evidence="5">
    <location>
        <begin position="254"/>
        <end position="274"/>
    </location>
</feature>
<dbReference type="InterPro" id="IPR000537">
    <property type="entry name" value="UbiA_prenyltransferase"/>
</dbReference>
<protein>
    <recommendedName>
        <fullName evidence="8">Ubiquinone biosynthesis protein UbiA</fullName>
    </recommendedName>
</protein>
<proteinExistence type="predicted"/>
<dbReference type="Proteomes" id="UP000460221">
    <property type="component" value="Unassembled WGS sequence"/>
</dbReference>
<dbReference type="GO" id="GO:0016020">
    <property type="term" value="C:membrane"/>
    <property type="evidence" value="ECO:0007669"/>
    <property type="project" value="UniProtKB-SubCell"/>
</dbReference>
<keyword evidence="3 5" id="KW-1133">Transmembrane helix</keyword>
<feature type="transmembrane region" description="Helical" evidence="5">
    <location>
        <begin position="229"/>
        <end position="247"/>
    </location>
</feature>
<accession>A0A7K1FNR8</accession>
<dbReference type="Pfam" id="PF01040">
    <property type="entry name" value="UbiA"/>
    <property type="match status" value="1"/>
</dbReference>
<organism evidence="6 7">
    <name type="scientific">Nakamurella alba</name>
    <dbReference type="NCBI Taxonomy" id="2665158"/>
    <lineage>
        <taxon>Bacteria</taxon>
        <taxon>Bacillati</taxon>
        <taxon>Actinomycetota</taxon>
        <taxon>Actinomycetes</taxon>
        <taxon>Nakamurellales</taxon>
        <taxon>Nakamurellaceae</taxon>
        <taxon>Nakamurella</taxon>
    </lineage>
</organism>
<evidence type="ECO:0000313" key="6">
    <source>
        <dbReference type="EMBL" id="MTD15812.1"/>
    </source>
</evidence>
<comment type="subcellular location">
    <subcellularLocation>
        <location evidence="1">Membrane</location>
        <topology evidence="1">Multi-pass membrane protein</topology>
    </subcellularLocation>
</comment>
<evidence type="ECO:0000256" key="2">
    <source>
        <dbReference type="ARBA" id="ARBA00022692"/>
    </source>
</evidence>
<reference evidence="6 7" key="1">
    <citation type="submission" date="2019-11" db="EMBL/GenBank/DDBJ databases">
        <authorList>
            <person name="Jiang L.-Q."/>
        </authorList>
    </citation>
    <scope>NUCLEOTIDE SEQUENCE [LARGE SCALE GENOMIC DNA]</scope>
    <source>
        <strain evidence="6 7">YIM 132087</strain>
    </source>
</reference>
<feature type="transmembrane region" description="Helical" evidence="5">
    <location>
        <begin position="159"/>
        <end position="180"/>
    </location>
</feature>
<keyword evidence="2 5" id="KW-0812">Transmembrane</keyword>
<feature type="transmembrane region" description="Helical" evidence="5">
    <location>
        <begin position="108"/>
        <end position="127"/>
    </location>
</feature>
<feature type="transmembrane region" description="Helical" evidence="5">
    <location>
        <begin position="201"/>
        <end position="223"/>
    </location>
</feature>
<evidence type="ECO:0000256" key="3">
    <source>
        <dbReference type="ARBA" id="ARBA00022989"/>
    </source>
</evidence>
<evidence type="ECO:0000256" key="5">
    <source>
        <dbReference type="SAM" id="Phobius"/>
    </source>
</evidence>
<evidence type="ECO:0000313" key="7">
    <source>
        <dbReference type="Proteomes" id="UP000460221"/>
    </source>
</evidence>
<evidence type="ECO:0000256" key="1">
    <source>
        <dbReference type="ARBA" id="ARBA00004141"/>
    </source>
</evidence>
<feature type="transmembrane region" description="Helical" evidence="5">
    <location>
        <begin position="81"/>
        <end position="102"/>
    </location>
</feature>
<feature type="transmembrane region" description="Helical" evidence="5">
    <location>
        <begin position="134"/>
        <end position="153"/>
    </location>
</feature>
<keyword evidence="4 5" id="KW-0472">Membrane</keyword>
<dbReference type="AlphaFoldDB" id="A0A7K1FNR8"/>
<feature type="transmembrane region" description="Helical" evidence="5">
    <location>
        <begin position="42"/>
        <end position="60"/>
    </location>
</feature>
<name>A0A7K1FNR8_9ACTN</name>
<gene>
    <name evidence="6" type="ORF">GIS00_17900</name>
</gene>